<keyword evidence="4" id="KW-1185">Reference proteome</keyword>
<gene>
    <name evidence="3" type="ORF">AVEN_176488_1</name>
</gene>
<feature type="non-terminal residue" evidence="3">
    <location>
        <position position="1"/>
    </location>
</feature>
<dbReference type="AlphaFoldDB" id="A0A4Y2KZY5"/>
<feature type="transmembrane region" description="Helical" evidence="2">
    <location>
        <begin position="20"/>
        <end position="39"/>
    </location>
</feature>
<accession>A0A4Y2KZY5</accession>
<evidence type="ECO:0000313" key="3">
    <source>
        <dbReference type="EMBL" id="GBN07620.1"/>
    </source>
</evidence>
<comment type="caution">
    <text evidence="3">The sequence shown here is derived from an EMBL/GenBank/DDBJ whole genome shotgun (WGS) entry which is preliminary data.</text>
</comment>
<organism evidence="3 4">
    <name type="scientific">Araneus ventricosus</name>
    <name type="common">Orbweaver spider</name>
    <name type="synonym">Epeira ventricosa</name>
    <dbReference type="NCBI Taxonomy" id="182803"/>
    <lineage>
        <taxon>Eukaryota</taxon>
        <taxon>Metazoa</taxon>
        <taxon>Ecdysozoa</taxon>
        <taxon>Arthropoda</taxon>
        <taxon>Chelicerata</taxon>
        <taxon>Arachnida</taxon>
        <taxon>Araneae</taxon>
        <taxon>Araneomorphae</taxon>
        <taxon>Entelegynae</taxon>
        <taxon>Araneoidea</taxon>
        <taxon>Araneidae</taxon>
        <taxon>Araneus</taxon>
    </lineage>
</organism>
<feature type="region of interest" description="Disordered" evidence="1">
    <location>
        <begin position="41"/>
        <end position="61"/>
    </location>
</feature>
<keyword evidence="2" id="KW-0812">Transmembrane</keyword>
<reference evidence="3 4" key="1">
    <citation type="journal article" date="2019" name="Sci. Rep.">
        <title>Orb-weaving spider Araneus ventricosus genome elucidates the spidroin gene catalogue.</title>
        <authorList>
            <person name="Kono N."/>
            <person name="Nakamura H."/>
            <person name="Ohtoshi R."/>
            <person name="Moran D.A.P."/>
            <person name="Shinohara A."/>
            <person name="Yoshida Y."/>
            <person name="Fujiwara M."/>
            <person name="Mori M."/>
            <person name="Tomita M."/>
            <person name="Arakawa K."/>
        </authorList>
    </citation>
    <scope>NUCLEOTIDE SEQUENCE [LARGE SCALE GENOMIC DNA]</scope>
</reference>
<evidence type="ECO:0000256" key="2">
    <source>
        <dbReference type="SAM" id="Phobius"/>
    </source>
</evidence>
<proteinExistence type="predicted"/>
<dbReference type="EMBL" id="BGPR01116622">
    <property type="protein sequence ID" value="GBN07620.1"/>
    <property type="molecule type" value="Genomic_DNA"/>
</dbReference>
<protein>
    <submittedName>
        <fullName evidence="3">Uncharacterized protein</fullName>
    </submittedName>
</protein>
<keyword evidence="2" id="KW-1133">Transmembrane helix</keyword>
<keyword evidence="2" id="KW-0472">Membrane</keyword>
<name>A0A4Y2KZY5_ARAVE</name>
<evidence type="ECO:0000313" key="4">
    <source>
        <dbReference type="Proteomes" id="UP000499080"/>
    </source>
</evidence>
<dbReference type="Proteomes" id="UP000499080">
    <property type="component" value="Unassembled WGS sequence"/>
</dbReference>
<sequence length="61" mass="6644">FSGSLPLFQCVCSPPSRFQFLRAFLSCFCVVLLVLLLQGSKSSPSSPLRFQLPSISPPSPK</sequence>
<evidence type="ECO:0000256" key="1">
    <source>
        <dbReference type="SAM" id="MobiDB-lite"/>
    </source>
</evidence>